<evidence type="ECO:0000313" key="3">
    <source>
        <dbReference type="Proteomes" id="UP000823937"/>
    </source>
</evidence>
<organism evidence="2 3">
    <name type="scientific">Candidatus Pseudogracilibacillus intestinigallinarum</name>
    <dbReference type="NCBI Taxonomy" id="2838742"/>
    <lineage>
        <taxon>Bacteria</taxon>
        <taxon>Bacillati</taxon>
        <taxon>Bacillota</taxon>
        <taxon>Bacilli</taxon>
        <taxon>Bacillales</taxon>
        <taxon>Bacillaceae</taxon>
        <taxon>Pseudogracilibacillus</taxon>
    </lineage>
</organism>
<proteinExistence type="predicted"/>
<sequence>MRAVASGFSKWVLSYVAVIFVIMIMPVFLITSDVSTLDNLVNYIFGNKQ</sequence>
<keyword evidence="1" id="KW-0812">Transmembrane</keyword>
<name>A0A9D1PQ78_9BACI</name>
<dbReference type="EMBL" id="DXHX01000152">
    <property type="protein sequence ID" value="HIV75533.1"/>
    <property type="molecule type" value="Genomic_DNA"/>
</dbReference>
<evidence type="ECO:0000313" key="2">
    <source>
        <dbReference type="EMBL" id="HIV75533.1"/>
    </source>
</evidence>
<dbReference type="Proteomes" id="UP000823937">
    <property type="component" value="Unassembled WGS sequence"/>
</dbReference>
<accession>A0A9D1PQ78</accession>
<evidence type="ECO:0000256" key="1">
    <source>
        <dbReference type="SAM" id="Phobius"/>
    </source>
</evidence>
<reference evidence="2" key="1">
    <citation type="journal article" date="2021" name="PeerJ">
        <title>Extensive microbial diversity within the chicken gut microbiome revealed by metagenomics and culture.</title>
        <authorList>
            <person name="Gilroy R."/>
            <person name="Ravi A."/>
            <person name="Getino M."/>
            <person name="Pursley I."/>
            <person name="Horton D.L."/>
            <person name="Alikhan N.F."/>
            <person name="Baker D."/>
            <person name="Gharbi K."/>
            <person name="Hall N."/>
            <person name="Watson M."/>
            <person name="Adriaenssens E.M."/>
            <person name="Foster-Nyarko E."/>
            <person name="Jarju S."/>
            <person name="Secka A."/>
            <person name="Antonio M."/>
            <person name="Oren A."/>
            <person name="Chaudhuri R.R."/>
            <person name="La Ragione R."/>
            <person name="Hildebrand F."/>
            <person name="Pallen M.J."/>
        </authorList>
    </citation>
    <scope>NUCLEOTIDE SEQUENCE</scope>
    <source>
        <strain evidence="2">CHK169-2315</strain>
    </source>
</reference>
<protein>
    <submittedName>
        <fullName evidence="2">Uncharacterized protein</fullName>
    </submittedName>
</protein>
<keyword evidence="1" id="KW-1133">Transmembrane helix</keyword>
<reference evidence="2" key="2">
    <citation type="submission" date="2021-04" db="EMBL/GenBank/DDBJ databases">
        <authorList>
            <person name="Gilroy R."/>
        </authorList>
    </citation>
    <scope>NUCLEOTIDE SEQUENCE</scope>
    <source>
        <strain evidence="2">CHK169-2315</strain>
    </source>
</reference>
<feature type="transmembrane region" description="Helical" evidence="1">
    <location>
        <begin position="12"/>
        <end position="31"/>
    </location>
</feature>
<gene>
    <name evidence="2" type="ORF">H9895_10680</name>
</gene>
<comment type="caution">
    <text evidence="2">The sequence shown here is derived from an EMBL/GenBank/DDBJ whole genome shotgun (WGS) entry which is preliminary data.</text>
</comment>
<dbReference type="AlphaFoldDB" id="A0A9D1PQ78"/>
<keyword evidence="1" id="KW-0472">Membrane</keyword>